<dbReference type="InterPro" id="IPR011042">
    <property type="entry name" value="6-blade_b-propeller_TolB-like"/>
</dbReference>
<dbReference type="NCBIfam" id="NF033206">
    <property type="entry name" value="ScyE_fam"/>
    <property type="match status" value="1"/>
</dbReference>
<dbReference type="InterPro" id="IPR048031">
    <property type="entry name" value="ScyD/ScyE-like"/>
</dbReference>
<dbReference type="InterPro" id="IPR013424">
    <property type="entry name" value="Ice-binding_C"/>
</dbReference>
<dbReference type="InterPro" id="IPR026374">
    <property type="entry name" value="Cyano_PEP"/>
</dbReference>
<dbReference type="AlphaFoldDB" id="A0AB37UNB8"/>
<organism evidence="1 2">
    <name type="scientific">Chroococcidiopsis cubana SAG 39.79</name>
    <dbReference type="NCBI Taxonomy" id="388085"/>
    <lineage>
        <taxon>Bacteria</taxon>
        <taxon>Bacillati</taxon>
        <taxon>Cyanobacteriota</taxon>
        <taxon>Cyanophyceae</taxon>
        <taxon>Chroococcidiopsidales</taxon>
        <taxon>Chroococcidiopsidaceae</taxon>
        <taxon>Chroococcidiopsis</taxon>
    </lineage>
</organism>
<reference evidence="1 2" key="1">
    <citation type="journal article" date="2019" name="Genome Biol. Evol.">
        <title>Day and night: Metabolic profiles and evolutionary relationships of six axenic non-marine cyanobacteria.</title>
        <authorList>
            <person name="Will S.E."/>
            <person name="Henke P."/>
            <person name="Boedeker C."/>
            <person name="Huang S."/>
            <person name="Brinkmann H."/>
            <person name="Rohde M."/>
            <person name="Jarek M."/>
            <person name="Friedl T."/>
            <person name="Seufert S."/>
            <person name="Schumacher M."/>
            <person name="Overmann J."/>
            <person name="Neumann-Schaal M."/>
            <person name="Petersen J."/>
        </authorList>
    </citation>
    <scope>NUCLEOTIDE SEQUENCE [LARGE SCALE GENOMIC DNA]</scope>
    <source>
        <strain evidence="1 2">SAG 39.79</strain>
    </source>
</reference>
<dbReference type="NCBIfam" id="TIGR02595">
    <property type="entry name" value="PEP_CTERM"/>
    <property type="match status" value="1"/>
</dbReference>
<dbReference type="EMBL" id="RSCK01000010">
    <property type="protein sequence ID" value="RUT12902.1"/>
    <property type="molecule type" value="Genomic_DNA"/>
</dbReference>
<dbReference type="NCBIfam" id="TIGR04155">
    <property type="entry name" value="cyano_PEP"/>
    <property type="match status" value="1"/>
</dbReference>
<evidence type="ECO:0000313" key="1">
    <source>
        <dbReference type="EMBL" id="RUT12902.1"/>
    </source>
</evidence>
<name>A0AB37UNB8_9CYAN</name>
<evidence type="ECO:0000313" key="2">
    <source>
        <dbReference type="Proteomes" id="UP000282574"/>
    </source>
</evidence>
<keyword evidence="2" id="KW-1185">Reference proteome</keyword>
<proteinExistence type="predicted"/>
<dbReference type="SUPFAM" id="SSF63829">
    <property type="entry name" value="Calcium-dependent phosphotriesterase"/>
    <property type="match status" value="1"/>
</dbReference>
<gene>
    <name evidence="1" type="ORF">DSM107010_17470</name>
</gene>
<protein>
    <recommendedName>
        <fullName evidence="3">PEP-CTERM protein-sorting domain-containing protein</fullName>
    </recommendedName>
</protein>
<accession>A0AB37UNB8</accession>
<dbReference type="Proteomes" id="UP000282574">
    <property type="component" value="Unassembled WGS sequence"/>
</dbReference>
<comment type="caution">
    <text evidence="1">The sequence shown here is derived from an EMBL/GenBank/DDBJ whole genome shotgun (WGS) entry which is preliminary data.</text>
</comment>
<evidence type="ECO:0008006" key="3">
    <source>
        <dbReference type="Google" id="ProtNLM"/>
    </source>
</evidence>
<sequence>MIRATLLIVIGVFIRGIENSHSTYHLVAKSMKLKQITITFITVCIATIFGPQAARAVSLTPIADGLNQPRGIDFGSDGSIYVGETGSGGDGNCQGSPSTQGELICAGNTGSVTKIAPDGQQERLFENFESLALQPTGNQGAGPQELSFDSSGDAYLLTGYAGFPGNRDPELNALSTNIPLSPEQGPFAPVPADRLLNTPDLGQLYKADLNTQQLTPIFDFAKYELLNNPDGGDVVSNPYDMTISGNTAYVADGGANVLYTVKLDGSDTKAIPIPRQTIENPEFPPAPPGQEPFRLPGQTETEAEVQAVPTGVTIGPDGAAYLGEYTGYPYAEGGARVYRLNDKGELEVYADGFNAITDIKFDKDGNLLVLQFTDEAEWKGKDITQLPGSLIKVAPDGTRTVLVSAGEGLESATGLAVGSDGQIYVTNKGVGPGNGEVFRVDGTGVTAEAVPEPSSILGLLLFGVIGGGTWFNRKQQQDREAIAPELEQTLSQSAIYTT</sequence>
<dbReference type="Gene3D" id="2.120.10.30">
    <property type="entry name" value="TolB, C-terminal domain"/>
    <property type="match status" value="1"/>
</dbReference>